<reference evidence="2 3" key="1">
    <citation type="submission" date="2016-10" db="EMBL/GenBank/DDBJ databases">
        <authorList>
            <person name="de Groot N.N."/>
        </authorList>
    </citation>
    <scope>NUCLEOTIDE SEQUENCE [LARGE SCALE GENOMIC DNA]</scope>
    <source>
        <strain evidence="2 3">DSM 45317</strain>
    </source>
</reference>
<dbReference type="InterPro" id="IPR049054">
    <property type="entry name" value="CN_hydtase_beta-like_N"/>
</dbReference>
<dbReference type="Gene3D" id="1.10.472.20">
    <property type="entry name" value="Nitrile hydratase, beta subunit"/>
    <property type="match status" value="1"/>
</dbReference>
<dbReference type="STRING" id="504800.SAMN04488085_103105"/>
<dbReference type="SUPFAM" id="SSF50090">
    <property type="entry name" value="Electron transport accessory proteins"/>
    <property type="match status" value="1"/>
</dbReference>
<dbReference type="NCBIfam" id="TIGR03889">
    <property type="entry name" value="nitrile_acc"/>
    <property type="match status" value="1"/>
</dbReference>
<protein>
    <submittedName>
        <fullName evidence="2">Nitrile hydratase</fullName>
    </submittedName>
</protein>
<evidence type="ECO:0000259" key="1">
    <source>
        <dbReference type="Pfam" id="PF21006"/>
    </source>
</evidence>
<evidence type="ECO:0000313" key="3">
    <source>
        <dbReference type="Proteomes" id="UP000199152"/>
    </source>
</evidence>
<dbReference type="OrthoDB" id="9811616at2"/>
<dbReference type="InParanoid" id="A0A1I4BLK7"/>
<gene>
    <name evidence="2" type="ORF">SAMN04488085_103105</name>
</gene>
<dbReference type="InterPro" id="IPR023808">
    <property type="entry name" value="Nitrile_Hydratase_acc_put"/>
</dbReference>
<organism evidence="2 3">
    <name type="scientific">Geodermatophilus ruber</name>
    <dbReference type="NCBI Taxonomy" id="504800"/>
    <lineage>
        <taxon>Bacteria</taxon>
        <taxon>Bacillati</taxon>
        <taxon>Actinomycetota</taxon>
        <taxon>Actinomycetes</taxon>
        <taxon>Geodermatophilales</taxon>
        <taxon>Geodermatophilaceae</taxon>
        <taxon>Geodermatophilus</taxon>
    </lineage>
</organism>
<evidence type="ECO:0000313" key="2">
    <source>
        <dbReference type="EMBL" id="SFK69742.1"/>
    </source>
</evidence>
<keyword evidence="3" id="KW-1185">Reference proteome</keyword>
<dbReference type="InterPro" id="IPR042262">
    <property type="entry name" value="CN_hydtase_beta_C"/>
</dbReference>
<dbReference type="InterPro" id="IPR008990">
    <property type="entry name" value="Elect_transpt_acc-like_dom_sf"/>
</dbReference>
<sequence>MTAVTDVTGTGGRVEEDCRPDVERIVADLPGQDLLPRKEGELAFSAPWEIRAFALAVAAHRDGRFSWPEFQGRLVAAIDRWERADPAERASWSYYREWLQGLESLLLERGLVDADELDARTHEFLHGVRDPKHH</sequence>
<accession>A0A1I4BLK7</accession>
<proteinExistence type="predicted"/>
<dbReference type="AlphaFoldDB" id="A0A1I4BLK7"/>
<dbReference type="Pfam" id="PF21006">
    <property type="entry name" value="NHase_beta_N"/>
    <property type="match status" value="1"/>
</dbReference>
<feature type="domain" description="Nitrile hydratase beta subunit-like N-terminal" evidence="1">
    <location>
        <begin position="39"/>
        <end position="131"/>
    </location>
</feature>
<name>A0A1I4BLK7_9ACTN</name>
<dbReference type="Proteomes" id="UP000199152">
    <property type="component" value="Unassembled WGS sequence"/>
</dbReference>
<dbReference type="EMBL" id="FOSW01000003">
    <property type="protein sequence ID" value="SFK69742.1"/>
    <property type="molecule type" value="Genomic_DNA"/>
</dbReference>